<keyword evidence="1" id="KW-0812">Transmembrane</keyword>
<proteinExistence type="predicted"/>
<evidence type="ECO:0000256" key="1">
    <source>
        <dbReference type="SAM" id="Phobius"/>
    </source>
</evidence>
<dbReference type="RefSeq" id="WP_170076937.1">
    <property type="nucleotide sequence ID" value="NZ_JABAFA010000001.1"/>
</dbReference>
<comment type="caution">
    <text evidence="3">The sequence shown here is derived from an EMBL/GenBank/DDBJ whole genome shotgun (WGS) entry which is preliminary data.</text>
</comment>
<dbReference type="Proteomes" id="UP000543804">
    <property type="component" value="Unassembled WGS sequence"/>
</dbReference>
<dbReference type="AlphaFoldDB" id="A0A848B1M4"/>
<dbReference type="InterPro" id="IPR050923">
    <property type="entry name" value="Cell_Proc_Reg/RNA_Proc"/>
</dbReference>
<dbReference type="InterPro" id="IPR000253">
    <property type="entry name" value="FHA_dom"/>
</dbReference>
<dbReference type="EMBL" id="JABAFA010000001">
    <property type="protein sequence ID" value="NMD98119.1"/>
    <property type="molecule type" value="Genomic_DNA"/>
</dbReference>
<dbReference type="PANTHER" id="PTHR23308">
    <property type="entry name" value="NUCLEAR INHIBITOR OF PROTEIN PHOSPHATASE-1"/>
    <property type="match status" value="1"/>
</dbReference>
<reference evidence="3 4" key="1">
    <citation type="submission" date="2020-04" db="EMBL/GenBank/DDBJ databases">
        <authorList>
            <person name="Hitch T.C.A."/>
            <person name="Wylensek D."/>
            <person name="Clavel T."/>
        </authorList>
    </citation>
    <scope>NUCLEOTIDE SEQUENCE [LARGE SCALE GENOMIC DNA]</scope>
    <source>
        <strain evidence="3 4">PG-130-P53-12</strain>
    </source>
</reference>
<gene>
    <name evidence="3" type="ORF">HF878_01275</name>
</gene>
<dbReference type="Gene3D" id="2.60.200.20">
    <property type="match status" value="1"/>
</dbReference>
<dbReference type="SMART" id="SM00240">
    <property type="entry name" value="FHA"/>
    <property type="match status" value="1"/>
</dbReference>
<keyword evidence="1" id="KW-1133">Transmembrane helix</keyword>
<sequence>MPSTAFFLKAVSVFFQYGMLLVLLAYLARFLRITAGEFRREHASLQQAQVAPHEAVLSVVEARESSGLLGRRYAFSDLLLIGRGEDCDIVVPDAYVSHHHAQITARGNQYVLEDLGSRNHTYVNGAEIDGRTYLTPGDIIRIGFVSLKFER</sequence>
<dbReference type="SUPFAM" id="SSF49879">
    <property type="entry name" value="SMAD/FHA domain"/>
    <property type="match status" value="1"/>
</dbReference>
<keyword evidence="1" id="KW-0472">Membrane</keyword>
<dbReference type="InterPro" id="IPR008984">
    <property type="entry name" value="SMAD_FHA_dom_sf"/>
</dbReference>
<organism evidence="3 4">
    <name type="scientific">Selenomonas bovis</name>
    <dbReference type="NCBI Taxonomy" id="416586"/>
    <lineage>
        <taxon>Bacteria</taxon>
        <taxon>Bacillati</taxon>
        <taxon>Bacillota</taxon>
        <taxon>Negativicutes</taxon>
        <taxon>Selenomonadales</taxon>
        <taxon>Selenomonadaceae</taxon>
        <taxon>Selenomonas</taxon>
    </lineage>
</organism>
<dbReference type="Pfam" id="PF00498">
    <property type="entry name" value="FHA"/>
    <property type="match status" value="1"/>
</dbReference>
<name>A0A848B1M4_9FIRM</name>
<protein>
    <submittedName>
        <fullName evidence="3">FHA domain-containing protein</fullName>
    </submittedName>
</protein>
<evidence type="ECO:0000313" key="4">
    <source>
        <dbReference type="Proteomes" id="UP000543804"/>
    </source>
</evidence>
<keyword evidence="4" id="KW-1185">Reference proteome</keyword>
<feature type="domain" description="FHA" evidence="2">
    <location>
        <begin position="79"/>
        <end position="128"/>
    </location>
</feature>
<feature type="transmembrane region" description="Helical" evidence="1">
    <location>
        <begin position="6"/>
        <end position="31"/>
    </location>
</feature>
<accession>A0A848B1M4</accession>
<evidence type="ECO:0000313" key="3">
    <source>
        <dbReference type="EMBL" id="NMD98119.1"/>
    </source>
</evidence>
<evidence type="ECO:0000259" key="2">
    <source>
        <dbReference type="PROSITE" id="PS50006"/>
    </source>
</evidence>
<dbReference type="CDD" id="cd00060">
    <property type="entry name" value="FHA"/>
    <property type="match status" value="1"/>
</dbReference>
<dbReference type="PROSITE" id="PS50006">
    <property type="entry name" value="FHA_DOMAIN"/>
    <property type="match status" value="1"/>
</dbReference>